<evidence type="ECO:0000313" key="6">
    <source>
        <dbReference type="EMBL" id="KAF6023671.1"/>
    </source>
</evidence>
<feature type="compositionally biased region" description="Basic and acidic residues" evidence="2">
    <location>
        <begin position="266"/>
        <end position="277"/>
    </location>
</feature>
<feature type="compositionally biased region" description="Basic and acidic residues" evidence="2">
    <location>
        <begin position="455"/>
        <end position="470"/>
    </location>
</feature>
<dbReference type="PANTHER" id="PTHR15565:SF0">
    <property type="entry name" value="PROTEIN AATF"/>
    <property type="match status" value="1"/>
</dbReference>
<keyword evidence="7" id="KW-1185">Reference proteome</keyword>
<evidence type="ECO:0000259" key="4">
    <source>
        <dbReference type="Pfam" id="PF08164"/>
    </source>
</evidence>
<proteinExistence type="inferred from homology"/>
<dbReference type="AlphaFoldDB" id="A0A7J7JDH7"/>
<feature type="signal peptide" evidence="3">
    <location>
        <begin position="1"/>
        <end position="22"/>
    </location>
</feature>
<evidence type="ECO:0000256" key="2">
    <source>
        <dbReference type="SAM" id="MobiDB-lite"/>
    </source>
</evidence>
<feature type="region of interest" description="Disordered" evidence="2">
    <location>
        <begin position="453"/>
        <end position="475"/>
    </location>
</feature>
<dbReference type="Proteomes" id="UP000593567">
    <property type="component" value="Unassembled WGS sequence"/>
</dbReference>
<organism evidence="6 7">
    <name type="scientific">Bugula neritina</name>
    <name type="common">Brown bryozoan</name>
    <name type="synonym">Sertularia neritina</name>
    <dbReference type="NCBI Taxonomy" id="10212"/>
    <lineage>
        <taxon>Eukaryota</taxon>
        <taxon>Metazoa</taxon>
        <taxon>Spiralia</taxon>
        <taxon>Lophotrochozoa</taxon>
        <taxon>Bryozoa</taxon>
        <taxon>Gymnolaemata</taxon>
        <taxon>Cheilostomatida</taxon>
        <taxon>Flustrina</taxon>
        <taxon>Buguloidea</taxon>
        <taxon>Bugulidae</taxon>
        <taxon>Bugula</taxon>
    </lineage>
</organism>
<dbReference type="EMBL" id="VXIV02002680">
    <property type="protein sequence ID" value="KAF6023671.1"/>
    <property type="molecule type" value="Genomic_DNA"/>
</dbReference>
<evidence type="ECO:0000256" key="1">
    <source>
        <dbReference type="ARBA" id="ARBA00008966"/>
    </source>
</evidence>
<sequence>MKSLYELAVLLILSVAQQCVQSYSSSYKYIMADFKRCQREKPDVVLWVQGRLLDQQRRAVIRELLANKRAWPKDIRVTTFFAVGMCNSRKAHVSLQYEFEVFKDILQNDYHETVAKITSGAVSDDDDEQQTVSLLRRRSAVLLDDDARYAGATVDRKSLQYFNGEESDLENASHAGDSSDVESSSLDYDSIHHGADIDGNEKVTVTDMNSEEDSSANDSNESDDDDASYYNQFDMNLSAFAKGTRLADTSGDEEDDGSDIEGDKEEESKDEANDDVMRGKAVQNQIKLWEIFLELRIEMQKLLNASNQLPQHDIWPQLQAEDSADEQRILPDEINAVSESCIALSDELLSLQTALEGGQLPMRVAKRPLGEVEEVIGKRFKASQSRRDDVIQKWDDKTRLSVAASSRRKGAEHSPQSILSQIQYILSDRNRLLLRTRQKRNNLKVIGKSTVEEVSADKTPENESDIDKKKQSQSHSIDNEIFNDDDFYHQLLRELIEQRTNRSDDPVAMSRQWLEFQALRKQVKRTIDTRASKGRKLRYNVMPKLVNFMAPIISSMEWDDDRKDQLFASLFDQKPEHKPMESVKPSDIDIFR</sequence>
<reference evidence="6" key="1">
    <citation type="submission" date="2020-06" db="EMBL/GenBank/DDBJ databases">
        <title>Draft genome of Bugula neritina, a colonial animal packing powerful symbionts and potential medicines.</title>
        <authorList>
            <person name="Rayko M."/>
        </authorList>
    </citation>
    <scope>NUCLEOTIDE SEQUENCE [LARGE SCALE GENOMIC DNA]</scope>
    <source>
        <strain evidence="6">Kwan_BN1</strain>
    </source>
</reference>
<dbReference type="Pfam" id="PF08164">
    <property type="entry name" value="TRAUB"/>
    <property type="match status" value="1"/>
</dbReference>
<feature type="domain" description="AATF leucine zipper-containing" evidence="5">
    <location>
        <begin position="275"/>
        <end position="397"/>
    </location>
</feature>
<feature type="chain" id="PRO_5029781383" evidence="3">
    <location>
        <begin position="23"/>
        <end position="592"/>
    </location>
</feature>
<feature type="compositionally biased region" description="Basic and acidic residues" evidence="2">
    <location>
        <begin position="189"/>
        <end position="201"/>
    </location>
</feature>
<name>A0A7J7JDH7_BUGNE</name>
<feature type="domain" description="Apoptosis-antagonizing transcription factor C-terminal" evidence="4">
    <location>
        <begin position="488"/>
        <end position="571"/>
    </location>
</feature>
<comment type="similarity">
    <text evidence="1">Belongs to the AATF family.</text>
</comment>
<dbReference type="PANTHER" id="PTHR15565">
    <property type="entry name" value="AATF PROTEIN APOPTOSIS ANTAGONIZING TRANSCRIPTION FACTOR"/>
    <property type="match status" value="1"/>
</dbReference>
<dbReference type="InterPro" id="IPR039223">
    <property type="entry name" value="AATF/Bfr2"/>
</dbReference>
<evidence type="ECO:0000313" key="7">
    <source>
        <dbReference type="Proteomes" id="UP000593567"/>
    </source>
</evidence>
<comment type="caution">
    <text evidence="6">The sequence shown here is derived from an EMBL/GenBank/DDBJ whole genome shotgun (WGS) entry which is preliminary data.</text>
</comment>
<dbReference type="Pfam" id="PF13339">
    <property type="entry name" value="AATF-Che1"/>
    <property type="match status" value="1"/>
</dbReference>
<gene>
    <name evidence="6" type="ORF">EB796_018038</name>
</gene>
<dbReference type="GO" id="GO:0005730">
    <property type="term" value="C:nucleolus"/>
    <property type="evidence" value="ECO:0007669"/>
    <property type="project" value="TreeGrafter"/>
</dbReference>
<protein>
    <submittedName>
        <fullName evidence="6">AATF</fullName>
    </submittedName>
</protein>
<evidence type="ECO:0000259" key="5">
    <source>
        <dbReference type="Pfam" id="PF13339"/>
    </source>
</evidence>
<dbReference type="InterPro" id="IPR012617">
    <property type="entry name" value="AATF_C"/>
</dbReference>
<feature type="region of interest" description="Disordered" evidence="2">
    <location>
        <begin position="167"/>
        <end position="229"/>
    </location>
</feature>
<dbReference type="InterPro" id="IPR025160">
    <property type="entry name" value="AATF"/>
</dbReference>
<accession>A0A7J7JDH7</accession>
<feature type="region of interest" description="Disordered" evidence="2">
    <location>
        <begin position="244"/>
        <end position="277"/>
    </location>
</feature>
<feature type="compositionally biased region" description="Acidic residues" evidence="2">
    <location>
        <begin position="250"/>
        <end position="265"/>
    </location>
</feature>
<evidence type="ECO:0000256" key="3">
    <source>
        <dbReference type="SAM" id="SignalP"/>
    </source>
</evidence>
<feature type="compositionally biased region" description="Acidic residues" evidence="2">
    <location>
        <begin position="209"/>
        <end position="227"/>
    </location>
</feature>
<keyword evidence="3" id="KW-0732">Signal</keyword>
<dbReference type="OrthoDB" id="5783963at2759"/>